<feature type="transmembrane region" description="Helical" evidence="1">
    <location>
        <begin position="12"/>
        <end position="30"/>
    </location>
</feature>
<sequence length="243" mass="26248">MWQWFLHDWSTVGLGAGVVLGLLLFCTDVCRSDPRLSRWRDPVWMSWMFVFAYLVHNFEEYGIDVVGQRFAFPASMCGLFGYGAPPNCPIGLAFFAAVNVPLFWIALPLAAVCGRRRPAVGMTGLGIVFANAMTHIGDGLVHGYNPGLLTAVVVFLPLSVWAARTFFGDGKLLRLPVLAAIVAISVVLHALLIALVLAQIHGALGTVPASVLQAVVAPVLLLAVPWAAERRWPAPARPVRSPV</sequence>
<evidence type="ECO:0008006" key="4">
    <source>
        <dbReference type="Google" id="ProtNLM"/>
    </source>
</evidence>
<evidence type="ECO:0000256" key="1">
    <source>
        <dbReference type="SAM" id="Phobius"/>
    </source>
</evidence>
<keyword evidence="1" id="KW-0812">Transmembrane</keyword>
<dbReference type="Pfam" id="PF13787">
    <property type="entry name" value="HXXEE"/>
    <property type="match status" value="1"/>
</dbReference>
<feature type="transmembrane region" description="Helical" evidence="1">
    <location>
        <begin position="42"/>
        <end position="58"/>
    </location>
</feature>
<feature type="transmembrane region" description="Helical" evidence="1">
    <location>
        <begin position="90"/>
        <end position="112"/>
    </location>
</feature>
<dbReference type="RefSeq" id="WP_003888364.1">
    <property type="nucleotide sequence ID" value="NZ_ANBO01000043.1"/>
</dbReference>
<dbReference type="AlphaFoldDB" id="A0A5N5US37"/>
<reference evidence="2 3" key="1">
    <citation type="submission" date="2012-10" db="EMBL/GenBank/DDBJ databases">
        <title>The draft sequence of the Mycobacterium pheli genome.</title>
        <authorList>
            <person name="Pettersson B.M.F."/>
            <person name="Das S."/>
            <person name="Dasgupta S."/>
            <person name="Bhattacharya A."/>
            <person name="Kirsebom L.A."/>
        </authorList>
    </citation>
    <scope>NUCLEOTIDE SEQUENCE [LARGE SCALE GENOMIC DNA]</scope>
    <source>
        <strain evidence="2 3">CCUG 21000</strain>
    </source>
</reference>
<keyword evidence="3" id="KW-1185">Reference proteome</keyword>
<keyword evidence="1" id="KW-1133">Transmembrane helix</keyword>
<evidence type="ECO:0000313" key="2">
    <source>
        <dbReference type="EMBL" id="KAB7752424.1"/>
    </source>
</evidence>
<name>A0A5N5US37_MYCPH</name>
<dbReference type="Proteomes" id="UP000325690">
    <property type="component" value="Unassembled WGS sequence"/>
</dbReference>
<protein>
    <recommendedName>
        <fullName evidence="4">HXXEE domain-containing protein</fullName>
    </recommendedName>
</protein>
<dbReference type="InterPro" id="IPR025671">
    <property type="entry name" value="HXXEE"/>
</dbReference>
<feature type="transmembrane region" description="Helical" evidence="1">
    <location>
        <begin position="119"/>
        <end position="137"/>
    </location>
</feature>
<dbReference type="GeneID" id="74302882"/>
<accession>A0A5N5US37</accession>
<evidence type="ECO:0000313" key="3">
    <source>
        <dbReference type="Proteomes" id="UP000325690"/>
    </source>
</evidence>
<proteinExistence type="predicted"/>
<feature type="transmembrane region" description="Helical" evidence="1">
    <location>
        <begin position="143"/>
        <end position="163"/>
    </location>
</feature>
<feature type="transmembrane region" description="Helical" evidence="1">
    <location>
        <begin position="175"/>
        <end position="198"/>
    </location>
</feature>
<comment type="caution">
    <text evidence="2">The sequence shown here is derived from an EMBL/GenBank/DDBJ whole genome shotgun (WGS) entry which is preliminary data.</text>
</comment>
<organism evidence="2 3">
    <name type="scientific">Mycolicibacterium phlei DSM 43239 = CCUG 21000</name>
    <dbReference type="NCBI Taxonomy" id="1226750"/>
    <lineage>
        <taxon>Bacteria</taxon>
        <taxon>Bacillati</taxon>
        <taxon>Actinomycetota</taxon>
        <taxon>Actinomycetes</taxon>
        <taxon>Mycobacteriales</taxon>
        <taxon>Mycobacteriaceae</taxon>
        <taxon>Mycolicibacterium</taxon>
    </lineage>
</organism>
<keyword evidence="1" id="KW-0472">Membrane</keyword>
<gene>
    <name evidence="2" type="ORF">MPHL21000_20845</name>
</gene>
<dbReference type="EMBL" id="ANBP01000044">
    <property type="protein sequence ID" value="KAB7752424.1"/>
    <property type="molecule type" value="Genomic_DNA"/>
</dbReference>
<feature type="transmembrane region" description="Helical" evidence="1">
    <location>
        <begin position="210"/>
        <end position="228"/>
    </location>
</feature>